<organism evidence="2 3">
    <name type="scientific">Macrophomina phaseolina</name>
    <dbReference type="NCBI Taxonomy" id="35725"/>
    <lineage>
        <taxon>Eukaryota</taxon>
        <taxon>Fungi</taxon>
        <taxon>Dikarya</taxon>
        <taxon>Ascomycota</taxon>
        <taxon>Pezizomycotina</taxon>
        <taxon>Dothideomycetes</taxon>
        <taxon>Dothideomycetes incertae sedis</taxon>
        <taxon>Botryosphaeriales</taxon>
        <taxon>Botryosphaeriaceae</taxon>
        <taxon>Macrophomina</taxon>
    </lineage>
</organism>
<dbReference type="Pfam" id="PF00004">
    <property type="entry name" value="AAA"/>
    <property type="match status" value="1"/>
</dbReference>
<dbReference type="SUPFAM" id="SSF52540">
    <property type="entry name" value="P-loop containing nucleoside triphosphate hydrolases"/>
    <property type="match status" value="1"/>
</dbReference>
<protein>
    <submittedName>
        <fullName evidence="2">P-loop containing nucleoside triphosphate hydrolase protein</fullName>
    </submittedName>
</protein>
<dbReference type="Gene3D" id="3.40.50.300">
    <property type="entry name" value="P-loop containing nucleotide triphosphate hydrolases"/>
    <property type="match status" value="1"/>
</dbReference>
<keyword evidence="3" id="KW-1185">Reference proteome</keyword>
<dbReference type="InterPro" id="IPR003959">
    <property type="entry name" value="ATPase_AAA_core"/>
</dbReference>
<accession>A0ABQ8FTH5</accession>
<keyword evidence="2" id="KW-0378">Hydrolase</keyword>
<sequence length="259" mass="29752">MKTMLSLAGKMRTGTKRLSEKDLLLLPKHVCAFALKRRAFAILNIDGLEPFVAQEKGWTELKLLKGHKDMVEAQAIKIQARERDIIRGKGQGLIILLHGFPGVGKTSTAECLAAKLGNPLYPITCGDLGTRVQLVEKRLEAIFSKAQKWNWVLLLDEADVFRAECTKTDIEPFLRTLEYYDGTLDEAFKSRIHMTLYYPPLKQAQMKAIWEVNLKRIQGYRDDIDPNINDILSYPDELWYQLEQEGRTQWNGRQIRNAF</sequence>
<dbReference type="GO" id="GO:0016787">
    <property type="term" value="F:hydrolase activity"/>
    <property type="evidence" value="ECO:0007669"/>
    <property type="project" value="UniProtKB-KW"/>
</dbReference>
<dbReference type="Proteomes" id="UP000774617">
    <property type="component" value="Unassembled WGS sequence"/>
</dbReference>
<gene>
    <name evidence="2" type="ORF">B0J12DRAFT_714353</name>
</gene>
<evidence type="ECO:0000313" key="3">
    <source>
        <dbReference type="Proteomes" id="UP000774617"/>
    </source>
</evidence>
<reference evidence="2 3" key="1">
    <citation type="journal article" date="2021" name="Nat. Commun.">
        <title>Genetic determinants of endophytism in the Arabidopsis root mycobiome.</title>
        <authorList>
            <person name="Mesny F."/>
            <person name="Miyauchi S."/>
            <person name="Thiergart T."/>
            <person name="Pickel B."/>
            <person name="Atanasova L."/>
            <person name="Karlsson M."/>
            <person name="Huettel B."/>
            <person name="Barry K.W."/>
            <person name="Haridas S."/>
            <person name="Chen C."/>
            <person name="Bauer D."/>
            <person name="Andreopoulos W."/>
            <person name="Pangilinan J."/>
            <person name="LaButti K."/>
            <person name="Riley R."/>
            <person name="Lipzen A."/>
            <person name="Clum A."/>
            <person name="Drula E."/>
            <person name="Henrissat B."/>
            <person name="Kohler A."/>
            <person name="Grigoriev I.V."/>
            <person name="Martin F.M."/>
            <person name="Hacquard S."/>
        </authorList>
    </citation>
    <scope>NUCLEOTIDE SEQUENCE [LARGE SCALE GENOMIC DNA]</scope>
    <source>
        <strain evidence="2 3">MPI-SDFR-AT-0080</strain>
    </source>
</reference>
<dbReference type="EMBL" id="JAGTJR010000058">
    <property type="protein sequence ID" value="KAH7025508.1"/>
    <property type="molecule type" value="Genomic_DNA"/>
</dbReference>
<dbReference type="InterPro" id="IPR027417">
    <property type="entry name" value="P-loop_NTPase"/>
</dbReference>
<evidence type="ECO:0000313" key="2">
    <source>
        <dbReference type="EMBL" id="KAH7025508.1"/>
    </source>
</evidence>
<dbReference type="PANTHER" id="PTHR46411:SF2">
    <property type="entry name" value="AAA+ ATPASE DOMAIN-CONTAINING PROTEIN"/>
    <property type="match status" value="1"/>
</dbReference>
<evidence type="ECO:0000259" key="1">
    <source>
        <dbReference type="Pfam" id="PF00004"/>
    </source>
</evidence>
<dbReference type="PANTHER" id="PTHR46411">
    <property type="entry name" value="FAMILY ATPASE, PUTATIVE-RELATED"/>
    <property type="match status" value="1"/>
</dbReference>
<proteinExistence type="predicted"/>
<feature type="domain" description="ATPase AAA-type core" evidence="1">
    <location>
        <begin position="95"/>
        <end position="162"/>
    </location>
</feature>
<name>A0ABQ8FTH5_9PEZI</name>
<comment type="caution">
    <text evidence="2">The sequence shown here is derived from an EMBL/GenBank/DDBJ whole genome shotgun (WGS) entry which is preliminary data.</text>
</comment>